<evidence type="ECO:0000256" key="6">
    <source>
        <dbReference type="ARBA" id="ARBA00023053"/>
    </source>
</evidence>
<evidence type="ECO:0000256" key="1">
    <source>
        <dbReference type="ARBA" id="ARBA00004141"/>
    </source>
</evidence>
<evidence type="ECO:0000313" key="13">
    <source>
        <dbReference type="EMBL" id="RNA32384.1"/>
    </source>
</evidence>
<dbReference type="InterPro" id="IPR001873">
    <property type="entry name" value="ENaC"/>
</dbReference>
<dbReference type="PANTHER" id="PTHR11690:SF300">
    <property type="entry name" value="PICKPOCKET PROTEIN 19"/>
    <property type="match status" value="1"/>
</dbReference>
<protein>
    <submittedName>
        <fullName evidence="13">Acid-sensing ion channel 4</fullName>
    </submittedName>
</protein>
<dbReference type="Gene3D" id="1.10.287.770">
    <property type="entry name" value="YojJ-like"/>
    <property type="match status" value="1"/>
</dbReference>
<dbReference type="PANTHER" id="PTHR11690">
    <property type="entry name" value="AMILORIDE-SENSITIVE SODIUM CHANNEL-RELATED"/>
    <property type="match status" value="1"/>
</dbReference>
<feature type="transmembrane region" description="Helical" evidence="12">
    <location>
        <begin position="350"/>
        <end position="377"/>
    </location>
</feature>
<dbReference type="InterPro" id="IPR020903">
    <property type="entry name" value="ENaC_CS"/>
</dbReference>
<dbReference type="OrthoDB" id="6021021at2759"/>
<name>A0A3M7S9B2_BRAPC</name>
<comment type="similarity">
    <text evidence="11">Belongs to the amiloride-sensitive sodium channel (TC 1.A.6) family.</text>
</comment>
<evidence type="ECO:0000256" key="3">
    <source>
        <dbReference type="ARBA" id="ARBA00022461"/>
    </source>
</evidence>
<evidence type="ECO:0000313" key="14">
    <source>
        <dbReference type="Proteomes" id="UP000276133"/>
    </source>
</evidence>
<evidence type="ECO:0000256" key="7">
    <source>
        <dbReference type="ARBA" id="ARBA00023065"/>
    </source>
</evidence>
<evidence type="ECO:0000256" key="10">
    <source>
        <dbReference type="ARBA" id="ARBA00023303"/>
    </source>
</evidence>
<comment type="caution">
    <text evidence="13">The sequence shown here is derived from an EMBL/GenBank/DDBJ whole genome shotgun (WGS) entry which is preliminary data.</text>
</comment>
<keyword evidence="6" id="KW-0915">Sodium</keyword>
<reference evidence="13 14" key="1">
    <citation type="journal article" date="2018" name="Sci. Rep.">
        <title>Genomic signatures of local adaptation to the degree of environmental predictability in rotifers.</title>
        <authorList>
            <person name="Franch-Gras L."/>
            <person name="Hahn C."/>
            <person name="Garcia-Roger E.M."/>
            <person name="Carmona M.J."/>
            <person name="Serra M."/>
            <person name="Gomez A."/>
        </authorList>
    </citation>
    <scope>NUCLEOTIDE SEQUENCE [LARGE SCALE GENOMIC DNA]</scope>
    <source>
        <strain evidence="13">HYR1</strain>
    </source>
</reference>
<dbReference type="GO" id="GO:0005886">
    <property type="term" value="C:plasma membrane"/>
    <property type="evidence" value="ECO:0007669"/>
    <property type="project" value="TreeGrafter"/>
</dbReference>
<keyword evidence="8 12" id="KW-0472">Membrane</keyword>
<dbReference type="Proteomes" id="UP000276133">
    <property type="component" value="Unassembled WGS sequence"/>
</dbReference>
<gene>
    <name evidence="13" type="ORF">BpHYR1_008360</name>
</gene>
<dbReference type="Gene3D" id="2.60.470.10">
    <property type="entry name" value="Acid-sensing ion channels like domains"/>
    <property type="match status" value="1"/>
</dbReference>
<evidence type="ECO:0000256" key="9">
    <source>
        <dbReference type="ARBA" id="ARBA00023201"/>
    </source>
</evidence>
<keyword evidence="9 11" id="KW-0739">Sodium transport</keyword>
<dbReference type="GO" id="GO:0015280">
    <property type="term" value="F:ligand-gated sodium channel activity"/>
    <property type="evidence" value="ECO:0007669"/>
    <property type="project" value="TreeGrafter"/>
</dbReference>
<keyword evidence="14" id="KW-1185">Reference proteome</keyword>
<keyword evidence="3 11" id="KW-0894">Sodium channel</keyword>
<keyword evidence="7 11" id="KW-0406">Ion transport</keyword>
<dbReference type="PRINTS" id="PR01078">
    <property type="entry name" value="AMINACHANNEL"/>
</dbReference>
<keyword evidence="5 12" id="KW-1133">Transmembrane helix</keyword>
<evidence type="ECO:0000256" key="8">
    <source>
        <dbReference type="ARBA" id="ARBA00023136"/>
    </source>
</evidence>
<dbReference type="AlphaFoldDB" id="A0A3M7S9B2"/>
<comment type="subcellular location">
    <subcellularLocation>
        <location evidence="1">Membrane</location>
        <topology evidence="1">Multi-pass membrane protein</topology>
    </subcellularLocation>
</comment>
<keyword evidence="10 11" id="KW-0407">Ion channel</keyword>
<dbReference type="Pfam" id="PF00858">
    <property type="entry name" value="ASC"/>
    <property type="match status" value="1"/>
</dbReference>
<accession>A0A3M7S9B2</accession>
<keyword evidence="2 11" id="KW-0813">Transport</keyword>
<sequence>MHKTYSMTTKIRVQNDYIATFPAITICNINFFTTEKATELLPFCSHIFNQSSPNDSDFQIKFRNCLENQGLIKNNKSIYGDSKEKLIKSLWFNTNALNLDEFVYFYHSEYGNCYTFNSGVLQNGSRIDLHQVIRSRRTDGLILSLNLGIDEGLKEFTSDLGGIIFIHNQTSSPYSVSGVLVGAGLVTNIGLKRTFSKSEPKPYSKCDGNTKNPESHESELYKLILAKNGHYTQTFCIEQCIQKLLIQDCNCIGSVIPSVFDKEPCDIYGECFDKTINKFSTDKNINKECIDLCPLECEKQTFDQTISVQTLNETDNFSMVYIYYESLVSTVVEESPTTSPADLISSIGGVLGLFLGMSFLSLVEIIEVVFRLIFIFFDRKKVGHRTILVSNKI</sequence>
<dbReference type="EMBL" id="REGN01001810">
    <property type="protein sequence ID" value="RNA32384.1"/>
    <property type="molecule type" value="Genomic_DNA"/>
</dbReference>
<organism evidence="13 14">
    <name type="scientific">Brachionus plicatilis</name>
    <name type="common">Marine rotifer</name>
    <name type="synonym">Brachionus muelleri</name>
    <dbReference type="NCBI Taxonomy" id="10195"/>
    <lineage>
        <taxon>Eukaryota</taxon>
        <taxon>Metazoa</taxon>
        <taxon>Spiralia</taxon>
        <taxon>Gnathifera</taxon>
        <taxon>Rotifera</taxon>
        <taxon>Eurotatoria</taxon>
        <taxon>Monogononta</taxon>
        <taxon>Pseudotrocha</taxon>
        <taxon>Ploima</taxon>
        <taxon>Brachionidae</taxon>
        <taxon>Brachionus</taxon>
    </lineage>
</organism>
<evidence type="ECO:0000256" key="11">
    <source>
        <dbReference type="RuleBase" id="RU000679"/>
    </source>
</evidence>
<evidence type="ECO:0000256" key="12">
    <source>
        <dbReference type="SAM" id="Phobius"/>
    </source>
</evidence>
<keyword evidence="4 11" id="KW-0812">Transmembrane</keyword>
<dbReference type="PROSITE" id="PS01206">
    <property type="entry name" value="ASC"/>
    <property type="match status" value="1"/>
</dbReference>
<evidence type="ECO:0000256" key="2">
    <source>
        <dbReference type="ARBA" id="ARBA00022448"/>
    </source>
</evidence>
<proteinExistence type="inferred from homology"/>
<evidence type="ECO:0000256" key="4">
    <source>
        <dbReference type="ARBA" id="ARBA00022692"/>
    </source>
</evidence>
<evidence type="ECO:0000256" key="5">
    <source>
        <dbReference type="ARBA" id="ARBA00022989"/>
    </source>
</evidence>